<dbReference type="Gene3D" id="2.60.40.3440">
    <property type="match status" value="1"/>
</dbReference>
<gene>
    <name evidence="3" type="ORF">CWE23_03715</name>
</gene>
<feature type="region of interest" description="Disordered" evidence="1">
    <location>
        <begin position="900"/>
        <end position="930"/>
    </location>
</feature>
<dbReference type="Proteomes" id="UP000286680">
    <property type="component" value="Unassembled WGS sequence"/>
</dbReference>
<name>A0AA94JDT6_9GAMM</name>
<dbReference type="PROSITE" id="PS51257">
    <property type="entry name" value="PROKAR_LIPOPROTEIN"/>
    <property type="match status" value="1"/>
</dbReference>
<dbReference type="RefSeq" id="WP_126819518.1">
    <property type="nucleotide sequence ID" value="NZ_PIPS01000001.1"/>
</dbReference>
<dbReference type="Pfam" id="PF17803">
    <property type="entry name" value="Cadherin_4"/>
    <property type="match status" value="1"/>
</dbReference>
<protein>
    <recommendedName>
        <fullName evidence="2">RapA2 cadherin-like domain-containing protein</fullName>
    </recommendedName>
</protein>
<accession>A0AA94JDT6</accession>
<dbReference type="EMBL" id="PIPS01000001">
    <property type="protein sequence ID" value="RUO45137.1"/>
    <property type="molecule type" value="Genomic_DNA"/>
</dbReference>
<keyword evidence="4" id="KW-1185">Reference proteome</keyword>
<sequence length="930" mass="100698">MRTFKYSFITTALLTLSACGGGSDGDNIRTEQISASLAEDTQWQSDTLFTSTAIVISDASNGSISVSDQRVTYTPDENYNGSDSATVEAGDTRYQLSFTVTPVNDAPEVTSTRISLIDEQTYRGELQVTDVDGDDVSLSVATQPEKGTIALGSDGVFDYTLDELSLPAENFVVSASDGTVSVDVTVDLIPAYSSNSEKAAYYYRSAQSHLNAAEQRLTQLSDDVIAQPALIALASGYQQGALATQANDIINNRINSQQGKAEAFRTLALTHDRFNQTDQARQRRLSSFEQYQSYIADNGINNLRPADSQFLLGLINDFNDANDSGGAAPIIAFLDTLATELGGIDNEYSTEFGFIVTSYRNNAAALIQRYVDDRSQANFDAALAAAENVSRLVRQTGYQIQRNGDNAGEIKYQLAPLYGSFALDYFLTLGEFEAAKEMLAWTLSYYTDADYDPDYSYPAKPNADVTLQEYDFPLVQAARYFALLYPELENLPLALIPADSRSKARAEDNVNEARALATILNGDGSNADIEQAIALIEQAYPDDLRGRQEAFSGRTANSPYTGGLLAQMNYQQAAAAMLEAGITLMQSDAYLTEQTSRLYTTSTRGCLKYLQYAANLSLDDSTAADLNATIINACNTIADKLFGQPDGVIITAADQIEAYIDIADLYQFVGDSEGQLAQLDRAQQALQQLPTETDDQWQTLEPLTLRLARAYGSAAAFEPMLALLEPLQQRWSDSEHPAYPQLSESAVNTLAAHLSVIAAVDGNDETVFERPSLIEQVRAAVGVELEASVYQQLLTRFDALTTALSDELIDRFEQLPAAAQVSTAEDVITALSAQRRYADAERLAQLSSFGAAEVEQLLATVSLQQAQQDDFPATAVASVDTDQDGLANFFAEQATDEAIEASGISADNDADNDGIVDEDDPAPLSADDGV</sequence>
<proteinExistence type="predicted"/>
<dbReference type="InterPro" id="IPR040853">
    <property type="entry name" value="RapA2_cadherin-like"/>
</dbReference>
<evidence type="ECO:0000313" key="4">
    <source>
        <dbReference type="Proteomes" id="UP000286680"/>
    </source>
</evidence>
<comment type="caution">
    <text evidence="3">The sequence shown here is derived from an EMBL/GenBank/DDBJ whole genome shotgun (WGS) entry which is preliminary data.</text>
</comment>
<evidence type="ECO:0000313" key="3">
    <source>
        <dbReference type="EMBL" id="RUO45137.1"/>
    </source>
</evidence>
<evidence type="ECO:0000259" key="2">
    <source>
        <dbReference type="Pfam" id="PF17803"/>
    </source>
</evidence>
<dbReference type="AlphaFoldDB" id="A0AA94JDT6"/>
<feature type="domain" description="RapA2 cadherin-like" evidence="2">
    <location>
        <begin position="95"/>
        <end position="159"/>
    </location>
</feature>
<dbReference type="Pfam" id="PF17963">
    <property type="entry name" value="Big_9"/>
    <property type="match status" value="1"/>
</dbReference>
<organism evidence="3 4">
    <name type="scientific">Idiomarina aquatica</name>
    <dbReference type="NCBI Taxonomy" id="1327752"/>
    <lineage>
        <taxon>Bacteria</taxon>
        <taxon>Pseudomonadati</taxon>
        <taxon>Pseudomonadota</taxon>
        <taxon>Gammaproteobacteria</taxon>
        <taxon>Alteromonadales</taxon>
        <taxon>Idiomarinaceae</taxon>
        <taxon>Idiomarina</taxon>
    </lineage>
</organism>
<reference evidence="4" key="1">
    <citation type="journal article" date="2018" name="Front. Microbiol.">
        <title>Genome-Based Analysis Reveals the Taxonomy and Diversity of the Family Idiomarinaceae.</title>
        <authorList>
            <person name="Liu Y."/>
            <person name="Lai Q."/>
            <person name="Shao Z."/>
        </authorList>
    </citation>
    <scope>NUCLEOTIDE SEQUENCE [LARGE SCALE GENOMIC DNA]</scope>
    <source>
        <strain evidence="4">SN-14</strain>
    </source>
</reference>
<feature type="compositionally biased region" description="Acidic residues" evidence="1">
    <location>
        <begin position="908"/>
        <end position="921"/>
    </location>
</feature>
<evidence type="ECO:0000256" key="1">
    <source>
        <dbReference type="SAM" id="MobiDB-lite"/>
    </source>
</evidence>